<feature type="repeat" description="WD" evidence="3">
    <location>
        <begin position="1553"/>
        <end position="1582"/>
    </location>
</feature>
<reference evidence="8 9" key="1">
    <citation type="submission" date="2024-03" db="EMBL/GenBank/DDBJ databases">
        <title>Aureococcus anophagefferens CCMP1851 and Kratosvirus quantuckense: Draft genome of a second virus-susceptible host strain in the model system.</title>
        <authorList>
            <person name="Chase E."/>
            <person name="Truchon A.R."/>
            <person name="Schepens W."/>
            <person name="Wilhelm S.W."/>
        </authorList>
    </citation>
    <scope>NUCLEOTIDE SEQUENCE [LARGE SCALE GENOMIC DNA]</scope>
    <source>
        <strain evidence="8 9">CCMP1851</strain>
    </source>
</reference>
<sequence>MLARTQSAGTLELSQSEGSDGGDDCDGFGTANKKLSEKAIELRRRVEERRTERKAALVKAGEMVLYNQKRAVARTLEKHATRQGEERLWGAEALGDHMQLYARADQQFAIREGGDHLARDLRRSIVGAREHRDKLKHLEDRVRKMRDDVNGTLRSHADAEVDKMTKDARDDAKMLGLKDLFATCDKCRSRVLRAQLAGHLLVCAGAPMEAEGSSEDEAVYDPKVERIACVVCGSLKTKEKLRGHVERCKVRRKYQSDRKQAKKSVAMKPQPPRDLRIGKITPTQIELKWAPPILDGGATVYEYEVVFSITKVTQIGKKVTKTVSQLPPILTSCFAYVAEYGHTLTELRASTEYSEFAVRCKNSIGWSERCEPLMAYSTKEAVAPGKPLYLDAGAPTANSFQLRWSPPLRDGGAEIVDYLIHYVEVRHLTHNEWVAEFKKDDTKGAGRAMASQSKTKGGNTTDEKHEVKTVVNLRVGGPQCEFKLRDLRGETDYVNIEVRAKNKAGQEGDAEKIDKVTTLPPSMRELLIKELKRAEAVEGDFVDTDFYQGFLQREYKRDYVARLKADLAEAYQMEKDIAVRDEASEELAKRRWAASKSIVGSARMFAMVDEPPEELSEEAQMEKAVPEYKRKRTQFEHRLKQLEKQIEKAEADQLKCFADRAALTRAMADQQERVLEVRAEIDRVAGVKAPYINSSVIHGSVQRFTKPQLQRDLQIEMEKCLGEIADSKRKVQILDKNRIRAQKTADQKKTELHDRQAQFVNVRADVRRQTRVTRLQSRKPRLTPKERAERRIALMQKYVELWQDFRADRRHARGVALRVFVACARRYLIAAVHRLRYGVFLVFEVDAAKVAGRIVGKGGRLLKLSAERREENIADARAALRELSELRGAADQLAYSRKQLKTWQEGNRRAYETSELHAPVGGETVVVIPPEETGLDPVKEDDLEEDEAPPEVAFVLEGDGFRRMGRTDEALACYERAIRALFDRARLRAHGQVDVAGLARAQVRIGNAHFDAGDHTKALTALDRAGDLVRELAGGLDAAQSIDRKAGTDDAALVLLERLDPKKARFVCLRLRGQVEMGLGQALVEIAEYDQGQTALEKARETYAVLGDVRMRAEVSRALAECARRQHLREDVIASHEAAASEVDEEVALRLKEGAGKLLRMKERLFSTSAKQGKVTPLKRQSARALRLVNEQQAYKDRIVQCKEERGEQEKTTAKVEQLRERIDAQLKEAKTSDKDEMSSTLVHGREQIFEIEELKVRLTERLAEVTKEVEASFAEERAIDARIANYLDDIVVAQQEYDVEAGALMLSVLQKSKLRFIAFNPANAAGNEVLGSASGGVAMCVAAEGKSVSVFNLRTGVLRRVFTGDEEGRHLGAPVGHTSLVSALHFSGERVYTGGMDCRIFVWDVSEGSLARVIKANDDALRKEELTEEQQRGMDGKPVMCLEGHEATVTAVAVDSLKIESEARIWSLPKEADPSASVGHERSRVKAEEALKRGQVRCRRKRLSAGGAGLTAVKYGSLELIAGLADGHIIVWWLQTGDILQRSKAHDGPSSTSSHDGPVIQLQFDTSKILSAGVDNTLRQWTWATDADKGKPSDKYHVYDAGDTLVQIARKYNVSIPDIVRWNAIEDVRKLYAGTRLIVAPGNPDEPTEPERAAAKRAEQKKRRNAEVADAAQQRGGAAKKDDEVLAKIAEREKREKGEDKPFEPRKTLRDLQYVDKASISSRFAASMEPTALDLDAIRLRKEASDAATAAKRNALGTRIREAIENSIDPFGDVAAARQKRVDEENLARERSEREEALAQAPQGGQGSPSKRAAAPKTRAEKEALANAAFVFESVLLPTLLAEECYQLAEAGLQKMTWNESLAGRLCETIEDGPMDYDALELLLAQERMKAARLHAAEVRKNLEHAALADRSGAAGGGGIGAALGGIGGIAMAASSGSVKKDDTPKKDDDDYSVPDSQQDISTVVSSHYSDFPDGGSDDDGGGG</sequence>
<evidence type="ECO:0000313" key="8">
    <source>
        <dbReference type="EMBL" id="KAK7233088.1"/>
    </source>
</evidence>
<dbReference type="InterPro" id="IPR015943">
    <property type="entry name" value="WD40/YVTN_repeat-like_dom_sf"/>
</dbReference>
<feature type="compositionally biased region" description="Basic and acidic residues" evidence="5">
    <location>
        <begin position="1650"/>
        <end position="1659"/>
    </location>
</feature>
<evidence type="ECO:0000313" key="9">
    <source>
        <dbReference type="Proteomes" id="UP001363151"/>
    </source>
</evidence>
<feature type="region of interest" description="Disordered" evidence="5">
    <location>
        <begin position="1783"/>
        <end position="1820"/>
    </location>
</feature>
<protein>
    <recommendedName>
        <fullName evidence="10">LysM domain-containing protein</fullName>
    </recommendedName>
</protein>
<feature type="compositionally biased region" description="Polar residues" evidence="5">
    <location>
        <begin position="1956"/>
        <end position="1970"/>
    </location>
</feature>
<feature type="domain" description="LysM" evidence="7">
    <location>
        <begin position="1596"/>
        <end position="1640"/>
    </location>
</feature>
<dbReference type="SUPFAM" id="SSF49265">
    <property type="entry name" value="Fibronectin type III"/>
    <property type="match status" value="1"/>
</dbReference>
<gene>
    <name evidence="8" type="ORF">SO694_00039220</name>
</gene>
<dbReference type="Gene3D" id="2.130.10.10">
    <property type="entry name" value="YVTN repeat-like/Quinoprotein amine dehydrogenase"/>
    <property type="match status" value="2"/>
</dbReference>
<evidence type="ECO:0008006" key="10">
    <source>
        <dbReference type="Google" id="ProtNLM"/>
    </source>
</evidence>
<keyword evidence="1 3" id="KW-0853">WD repeat</keyword>
<dbReference type="Gene3D" id="1.25.40.10">
    <property type="entry name" value="Tetratricopeptide repeat domain"/>
    <property type="match status" value="1"/>
</dbReference>
<dbReference type="PROSITE" id="PS50082">
    <property type="entry name" value="WD_REPEATS_2"/>
    <property type="match status" value="2"/>
</dbReference>
<evidence type="ECO:0000259" key="6">
    <source>
        <dbReference type="PROSITE" id="PS50853"/>
    </source>
</evidence>
<feature type="compositionally biased region" description="Polar residues" evidence="5">
    <location>
        <begin position="1"/>
        <end position="17"/>
    </location>
</feature>
<feature type="region of interest" description="Disordered" evidence="5">
    <location>
        <begin position="444"/>
        <end position="463"/>
    </location>
</feature>
<comment type="caution">
    <text evidence="8">The sequence shown here is derived from an EMBL/GenBank/DDBJ whole genome shotgun (WGS) entry which is preliminary data.</text>
</comment>
<dbReference type="SUPFAM" id="SSF54106">
    <property type="entry name" value="LysM domain"/>
    <property type="match status" value="1"/>
</dbReference>
<evidence type="ECO:0000259" key="7">
    <source>
        <dbReference type="PROSITE" id="PS51782"/>
    </source>
</evidence>
<dbReference type="InterPro" id="IPR036322">
    <property type="entry name" value="WD40_repeat_dom_sf"/>
</dbReference>
<dbReference type="CDD" id="cd00118">
    <property type="entry name" value="LysM"/>
    <property type="match status" value="1"/>
</dbReference>
<dbReference type="InterPro" id="IPR001680">
    <property type="entry name" value="WD40_rpt"/>
</dbReference>
<dbReference type="PANTHER" id="PTHR45615:SF80">
    <property type="entry name" value="GRIP DOMAIN-CONTAINING PROTEIN"/>
    <property type="match status" value="1"/>
</dbReference>
<feature type="region of interest" description="Disordered" evidence="5">
    <location>
        <begin position="1936"/>
        <end position="1985"/>
    </location>
</feature>
<proteinExistence type="predicted"/>
<feature type="domain" description="Fibronectin type-III" evidence="6">
    <location>
        <begin position="271"/>
        <end position="381"/>
    </location>
</feature>
<evidence type="ECO:0000256" key="3">
    <source>
        <dbReference type="PROSITE-ProRule" id="PRU00221"/>
    </source>
</evidence>
<dbReference type="SUPFAM" id="SSF50978">
    <property type="entry name" value="WD40 repeat-like"/>
    <property type="match status" value="1"/>
</dbReference>
<feature type="region of interest" description="Disordered" evidence="5">
    <location>
        <begin position="1642"/>
        <end position="1685"/>
    </location>
</feature>
<keyword evidence="4" id="KW-0175">Coiled coil</keyword>
<dbReference type="Pfam" id="PF01476">
    <property type="entry name" value="LysM"/>
    <property type="match status" value="1"/>
</dbReference>
<evidence type="ECO:0000256" key="4">
    <source>
        <dbReference type="SAM" id="Coils"/>
    </source>
</evidence>
<dbReference type="SMART" id="SM00257">
    <property type="entry name" value="LysM"/>
    <property type="match status" value="1"/>
</dbReference>
<dbReference type="SMART" id="SM00060">
    <property type="entry name" value="FN3"/>
    <property type="match status" value="2"/>
</dbReference>
<feature type="compositionally biased region" description="Basic and acidic residues" evidence="5">
    <location>
        <begin position="1940"/>
        <end position="1950"/>
    </location>
</feature>
<evidence type="ECO:0000256" key="2">
    <source>
        <dbReference type="ARBA" id="ARBA00022737"/>
    </source>
</evidence>
<dbReference type="Gene3D" id="3.10.350.10">
    <property type="entry name" value="LysM domain"/>
    <property type="match status" value="1"/>
</dbReference>
<evidence type="ECO:0000256" key="1">
    <source>
        <dbReference type="ARBA" id="ARBA00022574"/>
    </source>
</evidence>
<feature type="repeat" description="WD" evidence="3">
    <location>
        <begin position="1375"/>
        <end position="1414"/>
    </location>
</feature>
<feature type="coiled-coil region" evidence="4">
    <location>
        <begin position="625"/>
        <end position="680"/>
    </location>
</feature>
<evidence type="ECO:0000256" key="5">
    <source>
        <dbReference type="SAM" id="MobiDB-lite"/>
    </source>
</evidence>
<dbReference type="InterPro" id="IPR036116">
    <property type="entry name" value="FN3_sf"/>
</dbReference>
<dbReference type="InterPro" id="IPR011990">
    <property type="entry name" value="TPR-like_helical_dom_sf"/>
</dbReference>
<organism evidence="8 9">
    <name type="scientific">Aureococcus anophagefferens</name>
    <name type="common">Harmful bloom alga</name>
    <dbReference type="NCBI Taxonomy" id="44056"/>
    <lineage>
        <taxon>Eukaryota</taxon>
        <taxon>Sar</taxon>
        <taxon>Stramenopiles</taxon>
        <taxon>Ochrophyta</taxon>
        <taxon>Pelagophyceae</taxon>
        <taxon>Pelagomonadales</taxon>
        <taxon>Pelagomonadaceae</taxon>
        <taxon>Aureococcus</taxon>
    </lineage>
</organism>
<accession>A0ABR1FLN4</accession>
<dbReference type="InterPro" id="IPR003961">
    <property type="entry name" value="FN3_dom"/>
</dbReference>
<dbReference type="PROSITE" id="PS00678">
    <property type="entry name" value="WD_REPEATS_1"/>
    <property type="match status" value="1"/>
</dbReference>
<feature type="compositionally biased region" description="Polar residues" evidence="5">
    <location>
        <begin position="450"/>
        <end position="460"/>
    </location>
</feature>
<feature type="coiled-coil region" evidence="4">
    <location>
        <begin position="1202"/>
        <end position="1269"/>
    </location>
</feature>
<dbReference type="SMART" id="SM00320">
    <property type="entry name" value="WD40"/>
    <property type="match status" value="3"/>
</dbReference>
<dbReference type="EMBL" id="JBBJCI010000364">
    <property type="protein sequence ID" value="KAK7233088.1"/>
    <property type="molecule type" value="Genomic_DNA"/>
</dbReference>
<dbReference type="PANTHER" id="PTHR45615">
    <property type="entry name" value="MYOSIN HEAVY CHAIN, NON-MUSCLE"/>
    <property type="match status" value="1"/>
</dbReference>
<dbReference type="InterPro" id="IPR036779">
    <property type="entry name" value="LysM_dom_sf"/>
</dbReference>
<dbReference type="InterPro" id="IPR018392">
    <property type="entry name" value="LysM"/>
</dbReference>
<dbReference type="InterPro" id="IPR019775">
    <property type="entry name" value="WD40_repeat_CS"/>
</dbReference>
<feature type="region of interest" description="Disordered" evidence="5">
    <location>
        <begin position="1"/>
        <end position="30"/>
    </location>
</feature>
<dbReference type="SUPFAM" id="SSF48452">
    <property type="entry name" value="TPR-like"/>
    <property type="match status" value="1"/>
</dbReference>
<dbReference type="InterPro" id="IPR013783">
    <property type="entry name" value="Ig-like_fold"/>
</dbReference>
<keyword evidence="9" id="KW-1185">Reference proteome</keyword>
<dbReference type="PROSITE" id="PS51782">
    <property type="entry name" value="LYSM"/>
    <property type="match status" value="1"/>
</dbReference>
<dbReference type="Pfam" id="PF00041">
    <property type="entry name" value="fn3"/>
    <property type="match status" value="2"/>
</dbReference>
<dbReference type="Pfam" id="PF00400">
    <property type="entry name" value="WD40"/>
    <property type="match status" value="1"/>
</dbReference>
<dbReference type="CDD" id="cd00063">
    <property type="entry name" value="FN3"/>
    <property type="match status" value="2"/>
</dbReference>
<dbReference type="Proteomes" id="UP001363151">
    <property type="component" value="Unassembled WGS sequence"/>
</dbReference>
<feature type="compositionally biased region" description="Basic and acidic residues" evidence="5">
    <location>
        <begin position="1783"/>
        <end position="1798"/>
    </location>
</feature>
<name>A0ABR1FLN4_AURAN</name>
<dbReference type="Gene3D" id="2.60.40.10">
    <property type="entry name" value="Immunoglobulins"/>
    <property type="match status" value="2"/>
</dbReference>
<keyword evidence="2" id="KW-0677">Repeat</keyword>
<dbReference type="PROSITE" id="PS50853">
    <property type="entry name" value="FN3"/>
    <property type="match status" value="1"/>
</dbReference>